<dbReference type="RefSeq" id="WP_036095744.1">
    <property type="nucleotide sequence ID" value="NZ_AODF01000001.1"/>
</dbReference>
<dbReference type="Pfam" id="PF00300">
    <property type="entry name" value="His_Phos_1"/>
    <property type="match status" value="1"/>
</dbReference>
<dbReference type="PANTHER" id="PTHR48100:SF1">
    <property type="entry name" value="HISTIDINE PHOSPHATASE FAMILY PROTEIN-RELATED"/>
    <property type="match status" value="1"/>
</dbReference>
<dbReference type="Gene3D" id="3.40.50.1240">
    <property type="entry name" value="Phosphoglycerate mutase-like"/>
    <property type="match status" value="1"/>
</dbReference>
<sequence length="214" mass="23955">MASESLKIYFVRHGKTEWNLTGQMQGWGDSPLVSEGKNGAIAVGEALKNIKFNAAYVSPSKRTQDTARYILGQKKVPIKLMDEFREMSFGSWEGQYVSDLDVEFKEARAAMLKSPATFDAKENGGETYYQLEERVRKGINEIIQSEKRGGNVLVVSHGMTLTLLLYLLGGGKMADHRTKGTRILNTSISVVEYKDGNFDVLELNNTDHLDKIRV</sequence>
<dbReference type="EMBL" id="AODF01000001">
    <property type="protein sequence ID" value="EUJ33832.1"/>
    <property type="molecule type" value="Genomic_DNA"/>
</dbReference>
<evidence type="ECO:0000313" key="1">
    <source>
        <dbReference type="EMBL" id="EUJ33832.1"/>
    </source>
</evidence>
<dbReference type="CDD" id="cd07067">
    <property type="entry name" value="HP_PGM_like"/>
    <property type="match status" value="1"/>
</dbReference>
<dbReference type="SUPFAM" id="SSF53254">
    <property type="entry name" value="Phosphoglycerate mutase-like"/>
    <property type="match status" value="1"/>
</dbReference>
<organism evidence="1 2">
    <name type="scientific">Listeria floridensis FSL S10-1187</name>
    <dbReference type="NCBI Taxonomy" id="1265817"/>
    <lineage>
        <taxon>Bacteria</taxon>
        <taxon>Bacillati</taxon>
        <taxon>Bacillota</taxon>
        <taxon>Bacilli</taxon>
        <taxon>Bacillales</taxon>
        <taxon>Listeriaceae</taxon>
        <taxon>Listeria</taxon>
    </lineage>
</organism>
<dbReference type="PANTHER" id="PTHR48100">
    <property type="entry name" value="BROAD-SPECIFICITY PHOSPHATASE YOR283W-RELATED"/>
    <property type="match status" value="1"/>
</dbReference>
<comment type="caution">
    <text evidence="1">The sequence shown here is derived from an EMBL/GenBank/DDBJ whole genome shotgun (WGS) entry which is preliminary data.</text>
</comment>
<dbReference type="Proteomes" id="UP000019249">
    <property type="component" value="Unassembled WGS sequence"/>
</dbReference>
<accession>A0ABP3B4H2</accession>
<dbReference type="SMART" id="SM00855">
    <property type="entry name" value="PGAM"/>
    <property type="match status" value="1"/>
</dbReference>
<dbReference type="InterPro" id="IPR013078">
    <property type="entry name" value="His_Pase_superF_clade-1"/>
</dbReference>
<reference evidence="1 2" key="1">
    <citation type="journal article" date="2014" name="Int. J. Syst. Evol. Microbiol.">
        <title>Listeria floridensis sp. nov., Listeria aquatica sp. nov., Listeria cornellensis sp. nov., Listeria riparia sp. nov. and Listeria grandensis sp. nov., from agricultural and natural environments.</title>
        <authorList>
            <person name="den Bakker H.C."/>
            <person name="Warchocki S."/>
            <person name="Wright E.M."/>
            <person name="Allred A.F."/>
            <person name="Ahlstrom C."/>
            <person name="Manuel C.S."/>
            <person name="Stasiewicz M.J."/>
            <person name="Burrell A."/>
            <person name="Roof S."/>
            <person name="Strawn L."/>
            <person name="Fortes E.D."/>
            <person name="Nightingale K.K."/>
            <person name="Kephart D."/>
            <person name="Wiedmann M."/>
        </authorList>
    </citation>
    <scope>NUCLEOTIDE SEQUENCE [LARGE SCALE GENOMIC DNA]</scope>
    <source>
        <strain evidence="1 2">FSL S10-1187</strain>
    </source>
</reference>
<name>A0ABP3B4H2_9LIST</name>
<dbReference type="InterPro" id="IPR050275">
    <property type="entry name" value="PGM_Phosphatase"/>
</dbReference>
<proteinExistence type="predicted"/>
<keyword evidence="2" id="KW-1185">Reference proteome</keyword>
<protein>
    <submittedName>
        <fullName evidence="1">Phosphoglycerate mutase</fullName>
    </submittedName>
</protein>
<dbReference type="InterPro" id="IPR029033">
    <property type="entry name" value="His_PPase_superfam"/>
</dbReference>
<evidence type="ECO:0000313" key="2">
    <source>
        <dbReference type="Proteomes" id="UP000019249"/>
    </source>
</evidence>
<gene>
    <name evidence="1" type="ORF">MFLO_01350</name>
</gene>